<keyword evidence="2" id="KW-1185">Reference proteome</keyword>
<organism evidence="1 2">
    <name type="scientific">Leptotrombidium deliense</name>
    <dbReference type="NCBI Taxonomy" id="299467"/>
    <lineage>
        <taxon>Eukaryota</taxon>
        <taxon>Metazoa</taxon>
        <taxon>Ecdysozoa</taxon>
        <taxon>Arthropoda</taxon>
        <taxon>Chelicerata</taxon>
        <taxon>Arachnida</taxon>
        <taxon>Acari</taxon>
        <taxon>Acariformes</taxon>
        <taxon>Trombidiformes</taxon>
        <taxon>Prostigmata</taxon>
        <taxon>Anystina</taxon>
        <taxon>Parasitengona</taxon>
        <taxon>Trombiculoidea</taxon>
        <taxon>Trombiculidae</taxon>
        <taxon>Leptotrombidium</taxon>
    </lineage>
</organism>
<dbReference type="EMBL" id="NCKV01014008">
    <property type="protein sequence ID" value="RWS21032.1"/>
    <property type="molecule type" value="Genomic_DNA"/>
</dbReference>
<name>A0A443S0G6_9ACAR</name>
<dbReference type="VEuPathDB" id="VectorBase:LDEU011008"/>
<dbReference type="AlphaFoldDB" id="A0A443S0G6"/>
<accession>A0A443S0G6</accession>
<evidence type="ECO:0000313" key="2">
    <source>
        <dbReference type="Proteomes" id="UP000288716"/>
    </source>
</evidence>
<protein>
    <submittedName>
        <fullName evidence="1">Uncharacterized protein</fullName>
    </submittedName>
</protein>
<dbReference type="Proteomes" id="UP000288716">
    <property type="component" value="Unassembled WGS sequence"/>
</dbReference>
<reference evidence="1 2" key="1">
    <citation type="journal article" date="2018" name="Gigascience">
        <title>Genomes of trombidid mites reveal novel predicted allergens and laterally-transferred genes associated with secondary metabolism.</title>
        <authorList>
            <person name="Dong X."/>
            <person name="Chaisiri K."/>
            <person name="Xia D."/>
            <person name="Armstrong S.D."/>
            <person name="Fang Y."/>
            <person name="Donnelly M.J."/>
            <person name="Kadowaki T."/>
            <person name="McGarry J.W."/>
            <person name="Darby A.C."/>
            <person name="Makepeace B.L."/>
        </authorList>
    </citation>
    <scope>NUCLEOTIDE SEQUENCE [LARGE SCALE GENOMIC DNA]</scope>
    <source>
        <strain evidence="1">UoL-UT</strain>
    </source>
</reference>
<sequence length="36" mass="3893">MLESMRNAHINASLVVSAKTDTYLTHNASVFSKANA</sequence>
<gene>
    <name evidence="1" type="ORF">B4U80_05871</name>
</gene>
<proteinExistence type="predicted"/>
<comment type="caution">
    <text evidence="1">The sequence shown here is derived from an EMBL/GenBank/DDBJ whole genome shotgun (WGS) entry which is preliminary data.</text>
</comment>
<evidence type="ECO:0000313" key="1">
    <source>
        <dbReference type="EMBL" id="RWS21032.1"/>
    </source>
</evidence>